<feature type="compositionally biased region" description="Basic and acidic residues" evidence="1">
    <location>
        <begin position="636"/>
        <end position="688"/>
    </location>
</feature>
<proteinExistence type="predicted"/>
<dbReference type="AlphaFoldDB" id="A0A2V3Y1C1"/>
<keyword evidence="2" id="KW-1133">Transmembrane helix</keyword>
<feature type="domain" description="PASTA" evidence="3">
    <location>
        <begin position="566"/>
        <end position="631"/>
    </location>
</feature>
<dbReference type="Gene3D" id="3.30.200.20">
    <property type="entry name" value="Phosphorylase Kinase, domain 1"/>
    <property type="match status" value="1"/>
</dbReference>
<evidence type="ECO:0000256" key="2">
    <source>
        <dbReference type="SAM" id="Phobius"/>
    </source>
</evidence>
<dbReference type="EMBL" id="QJKD01000015">
    <property type="protein sequence ID" value="PXX48918.1"/>
    <property type="molecule type" value="Genomic_DNA"/>
</dbReference>
<dbReference type="SUPFAM" id="SSF56112">
    <property type="entry name" value="Protein kinase-like (PK-like)"/>
    <property type="match status" value="1"/>
</dbReference>
<dbReference type="InterPro" id="IPR005543">
    <property type="entry name" value="PASTA_dom"/>
</dbReference>
<evidence type="ECO:0000259" key="3">
    <source>
        <dbReference type="PROSITE" id="PS51178"/>
    </source>
</evidence>
<dbReference type="Pfam" id="PF03793">
    <property type="entry name" value="PASTA"/>
    <property type="match status" value="2"/>
</dbReference>
<dbReference type="Proteomes" id="UP000248057">
    <property type="component" value="Unassembled WGS sequence"/>
</dbReference>
<organism evidence="4 5">
    <name type="scientific">Hungatella effluvii</name>
    <dbReference type="NCBI Taxonomy" id="1096246"/>
    <lineage>
        <taxon>Bacteria</taxon>
        <taxon>Bacillati</taxon>
        <taxon>Bacillota</taxon>
        <taxon>Clostridia</taxon>
        <taxon>Lachnospirales</taxon>
        <taxon>Lachnospiraceae</taxon>
        <taxon>Hungatella</taxon>
    </lineage>
</organism>
<dbReference type="SMART" id="SM00220">
    <property type="entry name" value="S_TKc"/>
    <property type="match status" value="1"/>
</dbReference>
<keyword evidence="5" id="KW-1185">Reference proteome</keyword>
<dbReference type="SMART" id="SM00740">
    <property type="entry name" value="PASTA"/>
    <property type="match status" value="4"/>
</dbReference>
<feature type="region of interest" description="Disordered" evidence="1">
    <location>
        <begin position="615"/>
        <end position="739"/>
    </location>
</feature>
<sequence>MKRCLNCMEEYAENLTQCPVCGYSGDMDTGPEPALEPGSILQGRYIVGVCREVRKSDIIYIGWDELFQRKVQILEFYPAYCCPVRGDREAVSVFSSKGELFEKGKRQFLTYGKKLLWLYREEDIAAVYSCFEENDTAYLITQYCDLPTVEEYLYRNTSNGAAVSVHTALTLLSEAITAVEKVHGIGVYHGQISAESFWITEDKRLVLKDFGSWLYVCGEPGGLDYQNGGPWTDVYGLVSMFCQMVTGTAVTPAVRVESVIADSGIGKRPNLSRAVMNALEESPSRRTGSVEELRLQIYGKKKARNRRNKQNKSFLEKISWKLYACGGLLLIVLIAATAVFYKLGDGRKIGIVESREDGSIVIENLINQKYEKVLKSHDIADQRIKVEVMGVPESENVEGIIVEQVPGAGEKGDNVSTIKVIVDSDKIPVTVPEITGIQVGEARRLLFEAGLRTRVSEKQYEAVPGSIVEWSSEDGEAVHLGSEILLTAAVGETLPDKEELVKVPELTGQNYEEAEKILKDSGLYMIKGQEVYSDDYAENVVTTQSLQAGSNVIKGKTNVVVTVSKGREPVAIPELVKKTAEEAEKELKAAGLALERRNEYDDAVKKGVVIRQEPEAGEGRKGDKVIITVSLGNRPQETKETKENGDKPTKAPVKRQDKNSQSEKTPARTETVPDNRDQKVPDQTETVRESPSQSEPAPSQGGAAQEPPGKDKVSQEAPTLGPPTPGGPAAANPPMNPES</sequence>
<protein>
    <submittedName>
        <fullName evidence="4">Beta-lactam-binding protein with PASTA domain</fullName>
    </submittedName>
</protein>
<keyword evidence="2" id="KW-0472">Membrane</keyword>
<name>A0A2V3Y1C1_9FIRM</name>
<dbReference type="RefSeq" id="WP_110325065.1">
    <property type="nucleotide sequence ID" value="NZ_QJKD01000015.1"/>
</dbReference>
<dbReference type="GO" id="GO:0005524">
    <property type="term" value="F:ATP binding"/>
    <property type="evidence" value="ECO:0007669"/>
    <property type="project" value="InterPro"/>
</dbReference>
<dbReference type="GeneID" id="86063926"/>
<dbReference type="InterPro" id="IPR000719">
    <property type="entry name" value="Prot_kinase_dom"/>
</dbReference>
<dbReference type="Gene3D" id="1.10.510.10">
    <property type="entry name" value="Transferase(Phosphotransferase) domain 1"/>
    <property type="match status" value="1"/>
</dbReference>
<dbReference type="Gene3D" id="3.30.10.20">
    <property type="match status" value="3"/>
</dbReference>
<dbReference type="InterPro" id="IPR011009">
    <property type="entry name" value="Kinase-like_dom_sf"/>
</dbReference>
<dbReference type="GO" id="GO:0004672">
    <property type="term" value="F:protein kinase activity"/>
    <property type="evidence" value="ECO:0007669"/>
    <property type="project" value="InterPro"/>
</dbReference>
<keyword evidence="2" id="KW-0812">Transmembrane</keyword>
<reference evidence="4 5" key="1">
    <citation type="submission" date="2018-05" db="EMBL/GenBank/DDBJ databases">
        <title>Genomic Encyclopedia of Type Strains, Phase IV (KMG-IV): sequencing the most valuable type-strain genomes for metagenomic binning, comparative biology and taxonomic classification.</title>
        <authorList>
            <person name="Goeker M."/>
        </authorList>
    </citation>
    <scope>NUCLEOTIDE SEQUENCE [LARGE SCALE GENOMIC DNA]</scope>
    <source>
        <strain evidence="4 5">DSM 24995</strain>
    </source>
</reference>
<gene>
    <name evidence="4" type="ORF">DFR60_11591</name>
</gene>
<accession>A0A2V3Y1C1</accession>
<feature type="compositionally biased region" description="Basic and acidic residues" evidence="1">
    <location>
        <begin position="615"/>
        <end position="624"/>
    </location>
</feature>
<feature type="domain" description="PASTA" evidence="3">
    <location>
        <begin position="497"/>
        <end position="565"/>
    </location>
</feature>
<dbReference type="CDD" id="cd06577">
    <property type="entry name" value="PASTA_pknB"/>
    <property type="match status" value="3"/>
</dbReference>
<feature type="transmembrane region" description="Helical" evidence="2">
    <location>
        <begin position="320"/>
        <end position="341"/>
    </location>
</feature>
<evidence type="ECO:0000313" key="4">
    <source>
        <dbReference type="EMBL" id="PXX48918.1"/>
    </source>
</evidence>
<feature type="compositionally biased region" description="Low complexity" evidence="1">
    <location>
        <begin position="689"/>
        <end position="700"/>
    </location>
</feature>
<evidence type="ECO:0000256" key="1">
    <source>
        <dbReference type="SAM" id="MobiDB-lite"/>
    </source>
</evidence>
<evidence type="ECO:0000313" key="5">
    <source>
        <dbReference type="Proteomes" id="UP000248057"/>
    </source>
</evidence>
<dbReference type="PROSITE" id="PS51178">
    <property type="entry name" value="PASTA"/>
    <property type="match status" value="2"/>
</dbReference>
<comment type="caution">
    <text evidence="4">The sequence shown here is derived from an EMBL/GenBank/DDBJ whole genome shotgun (WGS) entry which is preliminary data.</text>
</comment>